<accession>A0A1Q8YCD4</accession>
<organism evidence="4 5">
    <name type="scientific">Rhodoferax antarcticus ANT.BR</name>
    <dbReference type="NCBI Taxonomy" id="1111071"/>
    <lineage>
        <taxon>Bacteria</taxon>
        <taxon>Pseudomonadati</taxon>
        <taxon>Pseudomonadota</taxon>
        <taxon>Betaproteobacteria</taxon>
        <taxon>Burkholderiales</taxon>
        <taxon>Comamonadaceae</taxon>
        <taxon>Rhodoferax</taxon>
    </lineage>
</organism>
<reference evidence="4 5" key="1">
    <citation type="submission" date="2017-01" db="EMBL/GenBank/DDBJ databases">
        <title>Genome sequence of Rhodoferax antarcticus ANT.BR, a psychrophilic purple nonsulfur bacterium from an Antarctic microbial mat.</title>
        <authorList>
            <person name="Baker J."/>
            <person name="Riester C."/>
            <person name="Skinner B."/>
            <person name="Newell A."/>
            <person name="Swingley W."/>
            <person name="Madigan M."/>
            <person name="Jung D."/>
            <person name="Asao M."/>
            <person name="Chen M."/>
            <person name="Loughlin P."/>
            <person name="Pan H."/>
            <person name="Lin S."/>
            <person name="Li N."/>
            <person name="Shaw J."/>
            <person name="Prado M."/>
            <person name="Sherman C."/>
            <person name="Li X."/>
            <person name="Tang J."/>
            <person name="Blankenship R."/>
            <person name="Zhao T."/>
            <person name="Touchman J."/>
            <person name="Sattley M."/>
        </authorList>
    </citation>
    <scope>NUCLEOTIDE SEQUENCE [LARGE SCALE GENOMIC DNA]</scope>
    <source>
        <strain evidence="4 5">ANT.BR</strain>
    </source>
</reference>
<dbReference type="PANTHER" id="PTHR43630:SF2">
    <property type="entry name" value="GLYCOSYLTRANSFERASE"/>
    <property type="match status" value="1"/>
</dbReference>
<feature type="region of interest" description="Disordered" evidence="2">
    <location>
        <begin position="88"/>
        <end position="122"/>
    </location>
</feature>
<sequence>MLPVTSASEPACRKTDKSGNDTSSKGPCVAFKARNCPLRSRSACTMDEIFWVEVACPLKGAMLMGTCVRPTPETSTRNWANAWLSKPKNKRRANVNPDAMTNPRLSKSRRNPRLVPNAQGDRPNIEKKVTTAMENLDGLKGPNIMENGSMKKVTLSVIIAAKNEGAQIGECINSVSFADEVLVLDSGSTDDTATRARKAGANVHTTDWPGYGPQQQRGINLATSDWVLSLDADERITEHLHDEIQAAICRPDFDGYFLPRHSSLCGVFIEHGGWRPDYTLRLVRRPLAGFTDHFLHAHMTVNGKAGHLKSPIVHYSYRTLDDLLEKMNRYSKGAAIDSFTRGGSSSLTKALAKGIWAFVRTYFVRQGFRDGHIGLVLAIYNAQTTYYKYLRLWMMTNDKLKETPKKFFK</sequence>
<evidence type="ECO:0000313" key="4">
    <source>
        <dbReference type="EMBL" id="OLP05662.1"/>
    </source>
</evidence>
<feature type="region of interest" description="Disordered" evidence="2">
    <location>
        <begin position="1"/>
        <end position="26"/>
    </location>
</feature>
<dbReference type="CDD" id="cd02511">
    <property type="entry name" value="Beta4Glucosyltransferase"/>
    <property type="match status" value="1"/>
</dbReference>
<evidence type="ECO:0000259" key="3">
    <source>
        <dbReference type="Pfam" id="PF00535"/>
    </source>
</evidence>
<name>A0A1Q8YCD4_9BURK</name>
<dbReference type="PANTHER" id="PTHR43630">
    <property type="entry name" value="POLY-BETA-1,6-N-ACETYL-D-GLUCOSAMINE SYNTHASE"/>
    <property type="match status" value="1"/>
</dbReference>
<dbReference type="SUPFAM" id="SSF53448">
    <property type="entry name" value="Nucleotide-diphospho-sugar transferases"/>
    <property type="match status" value="1"/>
</dbReference>
<evidence type="ECO:0000256" key="1">
    <source>
        <dbReference type="ARBA" id="ARBA00038494"/>
    </source>
</evidence>
<dbReference type="InterPro" id="IPR029044">
    <property type="entry name" value="Nucleotide-diphossugar_trans"/>
</dbReference>
<gene>
    <name evidence="4" type="ORF">BLL52_3034</name>
</gene>
<evidence type="ECO:0000313" key="5">
    <source>
        <dbReference type="Proteomes" id="UP000185911"/>
    </source>
</evidence>
<proteinExistence type="inferred from homology"/>
<dbReference type="Pfam" id="PF00535">
    <property type="entry name" value="Glycos_transf_2"/>
    <property type="match status" value="1"/>
</dbReference>
<feature type="domain" description="Glycosyltransferase 2-like" evidence="3">
    <location>
        <begin position="156"/>
        <end position="275"/>
    </location>
</feature>
<dbReference type="Gene3D" id="3.90.550.10">
    <property type="entry name" value="Spore Coat Polysaccharide Biosynthesis Protein SpsA, Chain A"/>
    <property type="match status" value="1"/>
</dbReference>
<keyword evidence="5" id="KW-1185">Reference proteome</keyword>
<comment type="similarity">
    <text evidence="1">Belongs to the glycosyltransferase 2 family. WaaE/KdtX subfamily.</text>
</comment>
<protein>
    <submittedName>
        <fullName evidence="4">Putative glycosyl transferase family 2</fullName>
    </submittedName>
</protein>
<dbReference type="STRING" id="81479.RA876_09155"/>
<evidence type="ECO:0000256" key="2">
    <source>
        <dbReference type="SAM" id="MobiDB-lite"/>
    </source>
</evidence>
<dbReference type="AlphaFoldDB" id="A0A1Q8YCD4"/>
<dbReference type="InterPro" id="IPR001173">
    <property type="entry name" value="Glyco_trans_2-like"/>
</dbReference>
<dbReference type="Proteomes" id="UP000185911">
    <property type="component" value="Unassembled WGS sequence"/>
</dbReference>
<comment type="caution">
    <text evidence="4">The sequence shown here is derived from an EMBL/GenBank/DDBJ whole genome shotgun (WGS) entry which is preliminary data.</text>
</comment>
<dbReference type="EMBL" id="MSYM01000014">
    <property type="protein sequence ID" value="OLP05662.1"/>
    <property type="molecule type" value="Genomic_DNA"/>
</dbReference>
<keyword evidence="4" id="KW-0808">Transferase</keyword>
<dbReference type="GO" id="GO:0016740">
    <property type="term" value="F:transferase activity"/>
    <property type="evidence" value="ECO:0007669"/>
    <property type="project" value="UniProtKB-KW"/>
</dbReference>